<reference evidence="1 2" key="1">
    <citation type="submission" date="2012-12" db="EMBL/GenBank/DDBJ databases">
        <title>Genome assembly of Fulvivirga imtechensis AK7.</title>
        <authorList>
            <person name="Nupur N."/>
            <person name="Khatri I."/>
            <person name="Kumar R."/>
            <person name="Subramanian S."/>
            <person name="Pinnaka A."/>
        </authorList>
    </citation>
    <scope>NUCLEOTIDE SEQUENCE [LARGE SCALE GENOMIC DNA]</scope>
    <source>
        <strain evidence="1 2">AK7</strain>
    </source>
</reference>
<keyword evidence="2" id="KW-1185">Reference proteome</keyword>
<proteinExistence type="predicted"/>
<protein>
    <submittedName>
        <fullName evidence="1">Uncharacterized protein</fullName>
    </submittedName>
</protein>
<gene>
    <name evidence="1" type="ORF">C900_00066</name>
</gene>
<dbReference type="Proteomes" id="UP000011135">
    <property type="component" value="Unassembled WGS sequence"/>
</dbReference>
<organism evidence="1 2">
    <name type="scientific">Fulvivirga imtechensis AK7</name>
    <dbReference type="NCBI Taxonomy" id="1237149"/>
    <lineage>
        <taxon>Bacteria</taxon>
        <taxon>Pseudomonadati</taxon>
        <taxon>Bacteroidota</taxon>
        <taxon>Cytophagia</taxon>
        <taxon>Cytophagales</taxon>
        <taxon>Fulvivirgaceae</taxon>
        <taxon>Fulvivirga</taxon>
    </lineage>
</organism>
<dbReference type="EMBL" id="AMZN01000001">
    <property type="protein sequence ID" value="ELR73902.1"/>
    <property type="molecule type" value="Genomic_DNA"/>
</dbReference>
<sequence length="118" mass="14029">MKKLMNKKVYHPVYGEIGEIKDILRGNDNKYVVFRERSVENLTEDQDVLRALPVKRFYLHDKTSELRVDFDPHWITEAPRFTSEDLENHDHQVLNLLNNYYKHNDGVPASYVAVRDQK</sequence>
<dbReference type="AlphaFoldDB" id="L8K359"/>
<name>L8K359_9BACT</name>
<accession>L8K359</accession>
<evidence type="ECO:0000313" key="1">
    <source>
        <dbReference type="EMBL" id="ELR73902.1"/>
    </source>
</evidence>
<comment type="caution">
    <text evidence="1">The sequence shown here is derived from an EMBL/GenBank/DDBJ whole genome shotgun (WGS) entry which is preliminary data.</text>
</comment>
<evidence type="ECO:0000313" key="2">
    <source>
        <dbReference type="Proteomes" id="UP000011135"/>
    </source>
</evidence>